<keyword evidence="4" id="KW-1185">Reference proteome</keyword>
<dbReference type="Pfam" id="PF03101">
    <property type="entry name" value="FAR1"/>
    <property type="match status" value="1"/>
</dbReference>
<dbReference type="PANTHER" id="PTHR31669">
    <property type="entry name" value="PROTEIN FAR1-RELATED SEQUENCE 10-RELATED"/>
    <property type="match status" value="1"/>
</dbReference>
<dbReference type="EMBL" id="SDMP01000003">
    <property type="protein sequence ID" value="RYR64254.1"/>
    <property type="molecule type" value="Genomic_DNA"/>
</dbReference>
<keyword evidence="1" id="KW-0539">Nucleus</keyword>
<keyword evidence="1" id="KW-0862">Zinc</keyword>
<dbReference type="InterPro" id="IPR004330">
    <property type="entry name" value="FAR1_DNA_bnd_dom"/>
</dbReference>
<dbReference type="PANTHER" id="PTHR31669:SF292">
    <property type="entry name" value="OS02G0262500 PROTEIN"/>
    <property type="match status" value="1"/>
</dbReference>
<comment type="caution">
    <text evidence="3">The sequence shown here is derived from an EMBL/GenBank/DDBJ whole genome shotgun (WGS) entry which is preliminary data.</text>
</comment>
<keyword evidence="1" id="KW-0863">Zinc-finger</keyword>
<dbReference type="AlphaFoldDB" id="A0A445DLY6"/>
<comment type="subcellular location">
    <subcellularLocation>
        <location evidence="1">Nucleus</location>
    </subcellularLocation>
</comment>
<evidence type="ECO:0000256" key="1">
    <source>
        <dbReference type="RuleBase" id="RU367018"/>
    </source>
</evidence>
<dbReference type="GO" id="GO:0008270">
    <property type="term" value="F:zinc ion binding"/>
    <property type="evidence" value="ECO:0007669"/>
    <property type="project" value="UniProtKB-UniRule"/>
</dbReference>
<comment type="function">
    <text evidence="1">Putative transcription activator involved in regulating light control of development.</text>
</comment>
<dbReference type="InterPro" id="IPR031052">
    <property type="entry name" value="FHY3/FAR1"/>
</dbReference>
<protein>
    <recommendedName>
        <fullName evidence="1">Protein FAR1-RELATED SEQUENCE</fullName>
    </recommendedName>
</protein>
<proteinExistence type="inferred from homology"/>
<sequence length="413" mass="48313">MGWAQLSEFWASPLYMTLTKNEKKLKLCCAMPHACLDEEVMDHFEGSLFLQDEDVRADNDPLAWEDIEGCCVPKNYTKEVQGIDCNLDKFFGDTFYDNWDERLVDGIDELGEGFRDPGSENDSHRRKREPKLETRCGCLAEMRVHAHVERGRWIISYFQDEHNHDMLDDRLTFMLIGPRKMNDAAIDQMNLMLKVGIKTPQIYLSFVHTTEFEDRWVKLVTELGLQHNEWVCDLFARRKMWATAYIRGHFFGGFQKTSRCERLHSMLGKFVHSRHNLRDFIEQFLRCICQMRSREAQSELASVVGDLVLQSPLHALERSAANTLMREIFMLFRPMLLRGCTLKVRSCTLTPSCEIYTLSRSENPNKGWNMSHYRDRSTFKWSCFRMESVGILCDHIVAVLLHLDAEEIPRVFL</sequence>
<reference evidence="3 4" key="1">
    <citation type="submission" date="2019-01" db="EMBL/GenBank/DDBJ databases">
        <title>Sequencing of cultivated peanut Arachis hypogaea provides insights into genome evolution and oil improvement.</title>
        <authorList>
            <person name="Chen X."/>
        </authorList>
    </citation>
    <scope>NUCLEOTIDE SEQUENCE [LARGE SCALE GENOMIC DNA]</scope>
    <source>
        <strain evidence="4">cv. Fuhuasheng</strain>
        <tissue evidence="3">Leaves</tissue>
    </source>
</reference>
<dbReference type="Proteomes" id="UP000289738">
    <property type="component" value="Chromosome A03"/>
</dbReference>
<evidence type="ECO:0000259" key="2">
    <source>
        <dbReference type="Pfam" id="PF03101"/>
    </source>
</evidence>
<accession>A0A445DLY6</accession>
<name>A0A445DLY6_ARAHY</name>
<evidence type="ECO:0000313" key="3">
    <source>
        <dbReference type="EMBL" id="RYR64254.1"/>
    </source>
</evidence>
<dbReference type="GO" id="GO:0005634">
    <property type="term" value="C:nucleus"/>
    <property type="evidence" value="ECO:0007669"/>
    <property type="project" value="UniProtKB-SubCell"/>
</dbReference>
<feature type="domain" description="FAR1" evidence="2">
    <location>
        <begin position="120"/>
        <end position="167"/>
    </location>
</feature>
<comment type="similarity">
    <text evidence="1">Belongs to the FHY3/FAR1 family.</text>
</comment>
<keyword evidence="1" id="KW-0479">Metal-binding</keyword>
<gene>
    <name evidence="3" type="ORF">Ahy_A03g010381</name>
</gene>
<evidence type="ECO:0000313" key="4">
    <source>
        <dbReference type="Proteomes" id="UP000289738"/>
    </source>
</evidence>
<dbReference type="GO" id="GO:0006355">
    <property type="term" value="P:regulation of DNA-templated transcription"/>
    <property type="evidence" value="ECO:0007669"/>
    <property type="project" value="UniProtKB-UniRule"/>
</dbReference>
<organism evidence="3 4">
    <name type="scientific">Arachis hypogaea</name>
    <name type="common">Peanut</name>
    <dbReference type="NCBI Taxonomy" id="3818"/>
    <lineage>
        <taxon>Eukaryota</taxon>
        <taxon>Viridiplantae</taxon>
        <taxon>Streptophyta</taxon>
        <taxon>Embryophyta</taxon>
        <taxon>Tracheophyta</taxon>
        <taxon>Spermatophyta</taxon>
        <taxon>Magnoliopsida</taxon>
        <taxon>eudicotyledons</taxon>
        <taxon>Gunneridae</taxon>
        <taxon>Pentapetalae</taxon>
        <taxon>rosids</taxon>
        <taxon>fabids</taxon>
        <taxon>Fabales</taxon>
        <taxon>Fabaceae</taxon>
        <taxon>Papilionoideae</taxon>
        <taxon>50 kb inversion clade</taxon>
        <taxon>dalbergioids sensu lato</taxon>
        <taxon>Dalbergieae</taxon>
        <taxon>Pterocarpus clade</taxon>
        <taxon>Arachis</taxon>
    </lineage>
</organism>